<protein>
    <submittedName>
        <fullName evidence="2">Uncharacterized protein</fullName>
    </submittedName>
</protein>
<evidence type="ECO:0000313" key="3">
    <source>
        <dbReference type="Proteomes" id="UP000008181"/>
    </source>
</evidence>
<dbReference type="GeneID" id="11521408"/>
<dbReference type="KEGG" id="ttt:THITE_2125195"/>
<proteinExistence type="predicted"/>
<accession>G2QRJ9</accession>
<sequence length="187" mass="19838">MWVPSGARCILVSRPARPRVAAFGSATPPPDNAAIGPFAPISASRASRASQMQLRRNDSGMTAGRPETCRVTATLRPYDPLIAISPGVLGGRGVPAAAVPEDQQGLTGQNSGCLLEWLLHDKDAAVRQPTSSQPLCLLSVSERLSVLLIMLPGAVNLECECNLDESEVIRVLFRGDADRKEVGEVRG</sequence>
<dbReference type="HOGENOM" id="CLU_1448676_0_0_1"/>
<name>G2QRJ9_THETT</name>
<feature type="region of interest" description="Disordered" evidence="1">
    <location>
        <begin position="46"/>
        <end position="66"/>
    </location>
</feature>
<dbReference type="AlphaFoldDB" id="G2QRJ9"/>
<organism evidence="2 3">
    <name type="scientific">Thermothielavioides terrestris (strain ATCC 38088 / NRRL 8126)</name>
    <name type="common">Thielavia terrestris</name>
    <dbReference type="NCBI Taxonomy" id="578455"/>
    <lineage>
        <taxon>Eukaryota</taxon>
        <taxon>Fungi</taxon>
        <taxon>Dikarya</taxon>
        <taxon>Ascomycota</taxon>
        <taxon>Pezizomycotina</taxon>
        <taxon>Sordariomycetes</taxon>
        <taxon>Sordariomycetidae</taxon>
        <taxon>Sordariales</taxon>
        <taxon>Chaetomiaceae</taxon>
        <taxon>Thermothielavioides</taxon>
        <taxon>Thermothielavioides terrestris</taxon>
    </lineage>
</organism>
<reference evidence="2 3" key="1">
    <citation type="journal article" date="2011" name="Nat. Biotechnol.">
        <title>Comparative genomic analysis of the thermophilic biomass-degrading fungi Myceliophthora thermophila and Thielavia terrestris.</title>
        <authorList>
            <person name="Berka R.M."/>
            <person name="Grigoriev I.V."/>
            <person name="Otillar R."/>
            <person name="Salamov A."/>
            <person name="Grimwood J."/>
            <person name="Reid I."/>
            <person name="Ishmael N."/>
            <person name="John T."/>
            <person name="Darmond C."/>
            <person name="Moisan M.-C."/>
            <person name="Henrissat B."/>
            <person name="Coutinho P.M."/>
            <person name="Lombard V."/>
            <person name="Natvig D.O."/>
            <person name="Lindquist E."/>
            <person name="Schmutz J."/>
            <person name="Lucas S."/>
            <person name="Harris P."/>
            <person name="Powlowski J."/>
            <person name="Bellemare A."/>
            <person name="Taylor D."/>
            <person name="Butler G."/>
            <person name="de Vries R.P."/>
            <person name="Allijn I.E."/>
            <person name="van den Brink J."/>
            <person name="Ushinsky S."/>
            <person name="Storms R."/>
            <person name="Powell A.J."/>
            <person name="Paulsen I.T."/>
            <person name="Elbourne L.D.H."/>
            <person name="Baker S.E."/>
            <person name="Magnuson J."/>
            <person name="LaBoissiere S."/>
            <person name="Clutterbuck A.J."/>
            <person name="Martinez D."/>
            <person name="Wogulis M."/>
            <person name="de Leon A.L."/>
            <person name="Rey M.W."/>
            <person name="Tsang A."/>
        </authorList>
    </citation>
    <scope>NUCLEOTIDE SEQUENCE [LARGE SCALE GENOMIC DNA]</scope>
    <source>
        <strain evidence="3">ATCC 38088 / NRRL 8126</strain>
    </source>
</reference>
<evidence type="ECO:0000313" key="2">
    <source>
        <dbReference type="EMBL" id="AEO62544.1"/>
    </source>
</evidence>
<evidence type="ECO:0000256" key="1">
    <source>
        <dbReference type="SAM" id="MobiDB-lite"/>
    </source>
</evidence>
<dbReference type="RefSeq" id="XP_003648880.1">
    <property type="nucleotide sequence ID" value="XM_003648832.1"/>
</dbReference>
<dbReference type="Proteomes" id="UP000008181">
    <property type="component" value="Chromosome 1"/>
</dbReference>
<keyword evidence="3" id="KW-1185">Reference proteome</keyword>
<dbReference type="EMBL" id="CP003009">
    <property type="protein sequence ID" value="AEO62544.1"/>
    <property type="molecule type" value="Genomic_DNA"/>
</dbReference>
<gene>
    <name evidence="2" type="ORF">THITE_2125195</name>
</gene>